<dbReference type="EMBL" id="AP022591">
    <property type="protein sequence ID" value="BBY46324.1"/>
    <property type="molecule type" value="Genomic_DNA"/>
</dbReference>
<evidence type="ECO:0000256" key="1">
    <source>
        <dbReference type="SAM" id="SignalP"/>
    </source>
</evidence>
<protein>
    <recommendedName>
        <fullName evidence="4">Secreted protein</fullName>
    </recommendedName>
</protein>
<keyword evidence="3" id="KW-1185">Reference proteome</keyword>
<evidence type="ECO:0000313" key="3">
    <source>
        <dbReference type="Proteomes" id="UP000466431"/>
    </source>
</evidence>
<proteinExistence type="predicted"/>
<feature type="chain" id="PRO_5029890146" description="Secreted protein" evidence="1">
    <location>
        <begin position="34"/>
        <end position="75"/>
    </location>
</feature>
<dbReference type="AlphaFoldDB" id="A0A7I7RP36"/>
<evidence type="ECO:0008006" key="4">
    <source>
        <dbReference type="Google" id="ProtNLM"/>
    </source>
</evidence>
<organism evidence="2 3">
    <name type="scientific">Mycolicibacterium celeriflavum</name>
    <name type="common">Mycobacterium celeriflavum</name>
    <dbReference type="NCBI Taxonomy" id="1249101"/>
    <lineage>
        <taxon>Bacteria</taxon>
        <taxon>Bacillati</taxon>
        <taxon>Actinomycetota</taxon>
        <taxon>Actinomycetes</taxon>
        <taxon>Mycobacteriales</taxon>
        <taxon>Mycobacteriaceae</taxon>
        <taxon>Mycolicibacterium</taxon>
    </lineage>
</organism>
<reference evidence="2 3" key="1">
    <citation type="journal article" date="2019" name="Emerg. Microbes Infect.">
        <title>Comprehensive subspecies identification of 175 nontuberculous mycobacteria species based on 7547 genomic profiles.</title>
        <authorList>
            <person name="Matsumoto Y."/>
            <person name="Kinjo T."/>
            <person name="Motooka D."/>
            <person name="Nabeya D."/>
            <person name="Jung N."/>
            <person name="Uechi K."/>
            <person name="Horii T."/>
            <person name="Iida T."/>
            <person name="Fujita J."/>
            <person name="Nakamura S."/>
        </authorList>
    </citation>
    <scope>NUCLEOTIDE SEQUENCE [LARGE SCALE GENOMIC DNA]</scope>
    <source>
        <strain evidence="2 3">JCM 18439</strain>
    </source>
</reference>
<dbReference type="KEGG" id="mcee:MCEL_46190"/>
<accession>A0A7I7RP36</accession>
<dbReference type="RefSeq" id="WP_234783725.1">
    <property type="nucleotide sequence ID" value="NZ_AP022591.1"/>
</dbReference>
<gene>
    <name evidence="2" type="ORF">MCEL_46190</name>
</gene>
<feature type="signal peptide" evidence="1">
    <location>
        <begin position="1"/>
        <end position="33"/>
    </location>
</feature>
<dbReference type="Proteomes" id="UP000466431">
    <property type="component" value="Chromosome"/>
</dbReference>
<keyword evidence="1" id="KW-0732">Signal</keyword>
<sequence length="75" mass="7996">MTMTTLKKIAAGAVMAGALGITSVGLGAGQAVADDEWWWWDPPPPGHFVPSPGHISHIPGVPPPGHWDKPWKWGH</sequence>
<name>A0A7I7RP36_MYCCF</name>
<evidence type="ECO:0000313" key="2">
    <source>
        <dbReference type="EMBL" id="BBY46324.1"/>
    </source>
</evidence>